<dbReference type="OrthoDB" id="10652308at2759"/>
<reference evidence="2" key="1">
    <citation type="submission" date="2018-04" db="EMBL/GenBank/DDBJ databases">
        <title>Transcriptome assembly of Sipha flava.</title>
        <authorList>
            <person name="Scully E.D."/>
            <person name="Geib S.M."/>
            <person name="Palmer N.A."/>
            <person name="Koch K."/>
            <person name="Bradshaw J."/>
            <person name="Heng-Moss T."/>
            <person name="Sarath G."/>
        </authorList>
    </citation>
    <scope>NUCLEOTIDE SEQUENCE</scope>
</reference>
<organism evidence="2">
    <name type="scientific">Sipha flava</name>
    <name type="common">yellow sugarcane aphid</name>
    <dbReference type="NCBI Taxonomy" id="143950"/>
    <lineage>
        <taxon>Eukaryota</taxon>
        <taxon>Metazoa</taxon>
        <taxon>Ecdysozoa</taxon>
        <taxon>Arthropoda</taxon>
        <taxon>Hexapoda</taxon>
        <taxon>Insecta</taxon>
        <taxon>Pterygota</taxon>
        <taxon>Neoptera</taxon>
        <taxon>Paraneoptera</taxon>
        <taxon>Hemiptera</taxon>
        <taxon>Sternorrhyncha</taxon>
        <taxon>Aphidomorpha</taxon>
        <taxon>Aphidoidea</taxon>
        <taxon>Aphididae</taxon>
        <taxon>Sipha</taxon>
    </lineage>
</organism>
<accession>A0A2S2PZX7</accession>
<keyword evidence="1" id="KW-0812">Transmembrane</keyword>
<evidence type="ECO:0000313" key="2">
    <source>
        <dbReference type="EMBL" id="MBY70981.1"/>
    </source>
</evidence>
<dbReference type="EMBL" id="GGMS01001778">
    <property type="protein sequence ID" value="MBY70981.1"/>
    <property type="molecule type" value="Transcribed_RNA"/>
</dbReference>
<evidence type="ECO:0000256" key="1">
    <source>
        <dbReference type="SAM" id="Phobius"/>
    </source>
</evidence>
<protein>
    <submittedName>
        <fullName evidence="2">Uncharacterized protein</fullName>
    </submittedName>
</protein>
<dbReference type="AlphaFoldDB" id="A0A2S2PZX7"/>
<gene>
    <name evidence="2" type="ORF">g.169219</name>
</gene>
<sequence length="133" mass="15083">MSLSTLCCLCRFSIPTDMTNYANIRHHRNHHSARSPAILSAYIIQFITTLSSICFFLTRMSFVLRTSQELSGVIEHPVTQIDDSGDDRCREALPTISRNKVVVKSSQVGEWCRTTNVPVFHEEFVSFCTLALK</sequence>
<proteinExistence type="predicted"/>
<keyword evidence="1" id="KW-1133">Transmembrane helix</keyword>
<keyword evidence="1" id="KW-0472">Membrane</keyword>
<feature type="transmembrane region" description="Helical" evidence="1">
    <location>
        <begin position="39"/>
        <end position="58"/>
    </location>
</feature>
<name>A0A2S2PZX7_9HEMI</name>